<evidence type="ECO:0000313" key="5">
    <source>
        <dbReference type="Proteomes" id="UP000001882"/>
    </source>
</evidence>
<keyword evidence="2" id="KW-0789">Thiol protease inhibitor</keyword>
<keyword evidence="5" id="KW-1185">Reference proteome</keyword>
<dbReference type="InterPro" id="IPR018990">
    <property type="entry name" value="Prot_inh_I42_chagasin"/>
</dbReference>
<dbReference type="InterPro" id="IPR036331">
    <property type="entry name" value="Chagasin-like_sf"/>
</dbReference>
<accession>D1Z0M3</accession>
<dbReference type="Pfam" id="PF09394">
    <property type="entry name" value="Inhibitor_I42"/>
    <property type="match status" value="1"/>
</dbReference>
<reference evidence="4 5" key="2">
    <citation type="journal article" date="2008" name="Int. J. Syst. Evol. Microbiol.">
        <title>Methanocella paludicola gen. nov., sp. nov., a methane-producing archaeon, the first isolate of the lineage 'Rice Cluster I', and proposal of the new archaeal order Methanocellales ord. nov.</title>
        <authorList>
            <person name="Sakai S."/>
            <person name="Imachi H."/>
            <person name="Hanada S."/>
            <person name="Ohashi A."/>
            <person name="Harada H."/>
            <person name="Kamagata Y."/>
        </authorList>
    </citation>
    <scope>NUCLEOTIDE SEQUENCE [LARGE SCALE GENOMIC DNA]</scope>
    <source>
        <strain evidence="5">DSM 17711 / JCM 13418 / NBRC 101707 / SANAE</strain>
    </source>
</reference>
<dbReference type="InParanoid" id="D1Z0M3"/>
<dbReference type="Gene3D" id="2.60.40.2020">
    <property type="match status" value="1"/>
</dbReference>
<dbReference type="AlphaFoldDB" id="D1Z0M3"/>
<dbReference type="SUPFAM" id="SSF141066">
    <property type="entry name" value="ICP-like"/>
    <property type="match status" value="1"/>
</dbReference>
<name>D1Z0M3_METPS</name>
<evidence type="ECO:0000313" key="4">
    <source>
        <dbReference type="EMBL" id="BAI62245.1"/>
    </source>
</evidence>
<evidence type="ECO:0000256" key="2">
    <source>
        <dbReference type="ARBA" id="ARBA00022704"/>
    </source>
</evidence>
<reference evidence="4 5" key="1">
    <citation type="journal article" date="2007" name="Appl. Environ. Microbiol.">
        <title>Isolation of key methanogens for global methane emission from rice paddy fields: a novel isolate affiliated with the clone cluster rice cluster I.</title>
        <authorList>
            <person name="Sakai S."/>
            <person name="Imachi H."/>
            <person name="Sekiguchi Y."/>
            <person name="Ohashi A."/>
            <person name="Harada H."/>
            <person name="Kamagata Y."/>
        </authorList>
    </citation>
    <scope>NUCLEOTIDE SEQUENCE [LARGE SCALE GENOMIC DNA]</scope>
    <source>
        <strain evidence="5">DSM 17711 / JCM 13418 / NBRC 101707 / SANAE</strain>
    </source>
</reference>
<dbReference type="KEGG" id="mpd:MCP_2173"/>
<dbReference type="Proteomes" id="UP000001882">
    <property type="component" value="Chromosome"/>
</dbReference>
<gene>
    <name evidence="4" type="ordered locus">MCP_2173</name>
</gene>
<keyword evidence="1" id="KW-0646">Protease inhibitor</keyword>
<dbReference type="RefSeq" id="WP_012900919.1">
    <property type="nucleotide sequence ID" value="NC_013665.1"/>
</dbReference>
<dbReference type="EMBL" id="AP011532">
    <property type="protein sequence ID" value="BAI62245.1"/>
    <property type="molecule type" value="Genomic_DNA"/>
</dbReference>
<proteinExistence type="predicted"/>
<dbReference type="eggNOG" id="arCOG03544">
    <property type="taxonomic scope" value="Archaea"/>
</dbReference>
<evidence type="ECO:0000259" key="3">
    <source>
        <dbReference type="Pfam" id="PF09394"/>
    </source>
</evidence>
<feature type="domain" description="Proteinase inhibitor I42 chagasin" evidence="3">
    <location>
        <begin position="152"/>
        <end position="225"/>
    </location>
</feature>
<dbReference type="SMR" id="D1Z0M3"/>
<organism evidence="4 5">
    <name type="scientific">Methanocella paludicola (strain DSM 17711 / JCM 13418 / NBRC 101707 / SANAE)</name>
    <dbReference type="NCBI Taxonomy" id="304371"/>
    <lineage>
        <taxon>Archaea</taxon>
        <taxon>Methanobacteriati</taxon>
        <taxon>Methanobacteriota</taxon>
        <taxon>Stenosarchaea group</taxon>
        <taxon>Methanomicrobia</taxon>
        <taxon>Methanocellales</taxon>
        <taxon>Methanocellaceae</taxon>
        <taxon>Methanocella</taxon>
    </lineage>
</organism>
<dbReference type="GO" id="GO:0004869">
    <property type="term" value="F:cysteine-type endopeptidase inhibitor activity"/>
    <property type="evidence" value="ECO:0007669"/>
    <property type="project" value="UniProtKB-KW"/>
</dbReference>
<sequence length="240" mass="25168">MKTGYFIKSSIVVVMLCVAVIVAGAQSNPFGMGIPSFDSLSSYMESFLGGISEDSMNQMSASSYVHPAMSMGTGMFNFTIPSMTMPGGGSISGVSQQVDTSAMGTPAFDFSAFNSTTLLPTLLSNSITQTNFGSKPSAVNNYTLANNGSTINMNVNDTIYVQLPFQIQNGSVWNLTTTSGLNVTNQRTTTPSINPLSGGGLVDLTATQEFAIKAVKPGTQYINAICSGTNQTYSLTVNVS</sequence>
<protein>
    <recommendedName>
        <fullName evidence="3">Proteinase inhibitor I42 chagasin domain-containing protein</fullName>
    </recommendedName>
</protein>
<evidence type="ECO:0000256" key="1">
    <source>
        <dbReference type="ARBA" id="ARBA00022690"/>
    </source>
</evidence>
<reference evidence="5" key="3">
    <citation type="journal article" date="2011" name="PLoS ONE">
        <title>Genome sequence of a mesophilic hydrogenotrophic methanogen Methanocella paludicola, the first cultivated representative of the order Methanocellales.</title>
        <authorList>
            <person name="Sakai S."/>
            <person name="Takaki Y."/>
            <person name="Shimamura S."/>
            <person name="Sekine M."/>
            <person name="Tajima T."/>
            <person name="Kosugi H."/>
            <person name="Ichikawa N."/>
            <person name="Tasumi E."/>
            <person name="Hiraki A.T."/>
            <person name="Shimizu A."/>
            <person name="Kato Y."/>
            <person name="Nishiko R."/>
            <person name="Mori K."/>
            <person name="Fujita N."/>
            <person name="Imachi H."/>
            <person name="Takai K."/>
        </authorList>
    </citation>
    <scope>NUCLEOTIDE SEQUENCE [LARGE SCALE GENOMIC DNA]</scope>
    <source>
        <strain evidence="5">DSM 17711 / JCM 13418 / NBRC 101707 / SANAE</strain>
    </source>
</reference>
<dbReference type="GeneID" id="8682704"/>